<accession>A0AAN6MY45</accession>
<dbReference type="Pfam" id="PF03067">
    <property type="entry name" value="LPMO_10"/>
    <property type="match status" value="1"/>
</dbReference>
<evidence type="ECO:0000259" key="8">
    <source>
        <dbReference type="Pfam" id="PF03067"/>
    </source>
</evidence>
<comment type="similarity">
    <text evidence="6">Belongs to the polysaccharide monooxygenase AA13 family.</text>
</comment>
<protein>
    <recommendedName>
        <fullName evidence="8">Chitin-binding type-4 domain-containing protein</fullName>
    </recommendedName>
</protein>
<feature type="domain" description="Chitin-binding type-4" evidence="8">
    <location>
        <begin position="18"/>
        <end position="181"/>
    </location>
</feature>
<dbReference type="InterPro" id="IPR004302">
    <property type="entry name" value="Cellulose/chitin-bd_N"/>
</dbReference>
<proteinExistence type="inferred from homology"/>
<dbReference type="Proteomes" id="UP001303473">
    <property type="component" value="Unassembled WGS sequence"/>
</dbReference>
<organism evidence="9 10">
    <name type="scientific">Diplogelasinospora grovesii</name>
    <dbReference type="NCBI Taxonomy" id="303347"/>
    <lineage>
        <taxon>Eukaryota</taxon>
        <taxon>Fungi</taxon>
        <taxon>Dikarya</taxon>
        <taxon>Ascomycota</taxon>
        <taxon>Pezizomycotina</taxon>
        <taxon>Sordariomycetes</taxon>
        <taxon>Sordariomycetidae</taxon>
        <taxon>Sordariales</taxon>
        <taxon>Diplogelasinosporaceae</taxon>
        <taxon>Diplogelasinospora</taxon>
    </lineage>
</organism>
<dbReference type="PANTHER" id="PTHR36575">
    <property type="entry name" value="BINDING PROTEIN, PUTATIVE (AFU_ORTHOLOGUE AFUA_1G14430)-RELATED"/>
    <property type="match status" value="1"/>
</dbReference>
<dbReference type="EMBL" id="MU853913">
    <property type="protein sequence ID" value="KAK3935656.1"/>
    <property type="molecule type" value="Genomic_DNA"/>
</dbReference>
<keyword evidence="10" id="KW-1185">Reference proteome</keyword>
<dbReference type="PANTHER" id="PTHR36575:SF2">
    <property type="entry name" value="CHITIN-BINDING TYPE-4 DOMAIN-CONTAINING PROTEIN-RELATED"/>
    <property type="match status" value="1"/>
</dbReference>
<feature type="region of interest" description="Disordered" evidence="7">
    <location>
        <begin position="189"/>
        <end position="213"/>
    </location>
</feature>
<evidence type="ECO:0000313" key="9">
    <source>
        <dbReference type="EMBL" id="KAK3935656.1"/>
    </source>
</evidence>
<evidence type="ECO:0000256" key="1">
    <source>
        <dbReference type="ARBA" id="ARBA00001973"/>
    </source>
</evidence>
<name>A0AAN6MY45_9PEZI</name>
<evidence type="ECO:0000256" key="3">
    <source>
        <dbReference type="ARBA" id="ARBA00023008"/>
    </source>
</evidence>
<reference evidence="10" key="1">
    <citation type="journal article" date="2023" name="Mol. Phylogenet. Evol.">
        <title>Genome-scale phylogeny and comparative genomics of the fungal order Sordariales.</title>
        <authorList>
            <person name="Hensen N."/>
            <person name="Bonometti L."/>
            <person name="Westerberg I."/>
            <person name="Brannstrom I.O."/>
            <person name="Guillou S."/>
            <person name="Cros-Aarteil S."/>
            <person name="Calhoun S."/>
            <person name="Haridas S."/>
            <person name="Kuo A."/>
            <person name="Mondo S."/>
            <person name="Pangilinan J."/>
            <person name="Riley R."/>
            <person name="LaButti K."/>
            <person name="Andreopoulos B."/>
            <person name="Lipzen A."/>
            <person name="Chen C."/>
            <person name="Yan M."/>
            <person name="Daum C."/>
            <person name="Ng V."/>
            <person name="Clum A."/>
            <person name="Steindorff A."/>
            <person name="Ohm R.A."/>
            <person name="Martin F."/>
            <person name="Silar P."/>
            <person name="Natvig D.O."/>
            <person name="Lalanne C."/>
            <person name="Gautier V."/>
            <person name="Ament-Velasquez S.L."/>
            <person name="Kruys A."/>
            <person name="Hutchinson M.I."/>
            <person name="Powell A.J."/>
            <person name="Barry K."/>
            <person name="Miller A.N."/>
            <person name="Grigoriev I.V."/>
            <person name="Debuchy R."/>
            <person name="Gladieux P."/>
            <person name="Hiltunen Thoren M."/>
            <person name="Johannesson H."/>
        </authorList>
    </citation>
    <scope>NUCLEOTIDE SEQUENCE [LARGE SCALE GENOMIC DNA]</scope>
    <source>
        <strain evidence="10">CBS 340.73</strain>
    </source>
</reference>
<comment type="cofactor">
    <cofactor evidence="1">
        <name>Cu(2+)</name>
        <dbReference type="ChEBI" id="CHEBI:29036"/>
    </cofactor>
</comment>
<evidence type="ECO:0000256" key="5">
    <source>
        <dbReference type="ARBA" id="ARBA00023180"/>
    </source>
</evidence>
<evidence type="ECO:0000256" key="7">
    <source>
        <dbReference type="SAM" id="MobiDB-lite"/>
    </source>
</evidence>
<keyword evidence="4" id="KW-1015">Disulfide bond</keyword>
<dbReference type="InterPro" id="IPR052282">
    <property type="entry name" value="Starch-active_LPMO"/>
</dbReference>
<keyword evidence="2" id="KW-0479">Metal-binding</keyword>
<evidence type="ECO:0000256" key="6">
    <source>
        <dbReference type="ARBA" id="ARBA00034311"/>
    </source>
</evidence>
<evidence type="ECO:0000256" key="2">
    <source>
        <dbReference type="ARBA" id="ARBA00022723"/>
    </source>
</evidence>
<dbReference type="Gene3D" id="2.70.50.70">
    <property type="match status" value="1"/>
</dbReference>
<gene>
    <name evidence="9" type="ORF">QBC46DRAFT_367435</name>
</gene>
<evidence type="ECO:0000256" key="4">
    <source>
        <dbReference type="ARBA" id="ARBA00023157"/>
    </source>
</evidence>
<keyword evidence="3" id="KW-0186">Copper</keyword>
<evidence type="ECO:0000313" key="10">
    <source>
        <dbReference type="Proteomes" id="UP001303473"/>
    </source>
</evidence>
<dbReference type="AlphaFoldDB" id="A0AAN6MY45"/>
<sequence>MRTSVLAASAFAAAVSAHGNITSPPARLTGPAMVQACGQSAVNDVLKDGTTPLEDVLNPLPSCKLDLCRGAMFADNKDRVQTYSPGQTIAMKAQIPIPHEGPANVSIVKTATNKILGNMLLVFDSYADEKLPALPPNNTAFSVTMPTNMTSTDCTAAGDCVLQWFWFGTAAKQTYESCVDFVMSANAATNSSGSTATGSTGTGSSESAGASSA</sequence>
<dbReference type="GO" id="GO:0046872">
    <property type="term" value="F:metal ion binding"/>
    <property type="evidence" value="ECO:0007669"/>
    <property type="project" value="UniProtKB-KW"/>
</dbReference>
<keyword evidence="5" id="KW-0325">Glycoprotein</keyword>
<comment type="caution">
    <text evidence="9">The sequence shown here is derived from an EMBL/GenBank/DDBJ whole genome shotgun (WGS) entry which is preliminary data.</text>
</comment>